<dbReference type="SUPFAM" id="SSF55144">
    <property type="entry name" value="LigT-like"/>
    <property type="match status" value="1"/>
</dbReference>
<name>A0A2S6BRM3_9PEZI</name>
<dbReference type="Gene3D" id="3.90.1140.10">
    <property type="entry name" value="Cyclic phosphodiesterase"/>
    <property type="match status" value="1"/>
</dbReference>
<evidence type="ECO:0000313" key="3">
    <source>
        <dbReference type="Proteomes" id="UP000237631"/>
    </source>
</evidence>
<dbReference type="Proteomes" id="UP000237631">
    <property type="component" value="Unassembled WGS sequence"/>
</dbReference>
<dbReference type="OrthoDB" id="514292at2759"/>
<dbReference type="GO" id="GO:0009187">
    <property type="term" value="P:cyclic nucleotide metabolic process"/>
    <property type="evidence" value="ECO:0007669"/>
    <property type="project" value="TreeGrafter"/>
</dbReference>
<dbReference type="InterPro" id="IPR012386">
    <property type="entry name" value="Cyclic-nucl_3Pdiesterase"/>
</dbReference>
<dbReference type="PANTHER" id="PTHR28141:SF1">
    <property type="entry name" value="2',3'-CYCLIC-NUCLEOTIDE 3'-PHOSPHODIESTERASE"/>
    <property type="match status" value="1"/>
</dbReference>
<dbReference type="AlphaFoldDB" id="A0A2S6BRM3"/>
<keyword evidence="3" id="KW-1185">Reference proteome</keyword>
<organism evidence="2 3">
    <name type="scientific">Cercospora berteroae</name>
    <dbReference type="NCBI Taxonomy" id="357750"/>
    <lineage>
        <taxon>Eukaryota</taxon>
        <taxon>Fungi</taxon>
        <taxon>Dikarya</taxon>
        <taxon>Ascomycota</taxon>
        <taxon>Pezizomycotina</taxon>
        <taxon>Dothideomycetes</taxon>
        <taxon>Dothideomycetidae</taxon>
        <taxon>Mycosphaerellales</taxon>
        <taxon>Mycosphaerellaceae</taxon>
        <taxon>Cercospora</taxon>
    </lineage>
</organism>
<evidence type="ECO:0000313" key="2">
    <source>
        <dbReference type="EMBL" id="PPJ50119.1"/>
    </source>
</evidence>
<reference evidence="3" key="1">
    <citation type="journal article" date="2017" name="bioRxiv">
        <title>Conservation of a gene cluster reveals novel cercosporin biosynthetic mechanisms and extends production to the genus Colletotrichum.</title>
        <authorList>
            <person name="de Jonge R."/>
            <person name="Ebert M.K."/>
            <person name="Huitt-Roehl C.R."/>
            <person name="Pal P."/>
            <person name="Suttle J.C."/>
            <person name="Spanner R.E."/>
            <person name="Neubauer J.D."/>
            <person name="Jurick W.M.II."/>
            <person name="Stott K.A."/>
            <person name="Secor G.A."/>
            <person name="Thomma B.P.H.J."/>
            <person name="Van de Peer Y."/>
            <person name="Townsend C.A."/>
            <person name="Bolton M.D."/>
        </authorList>
    </citation>
    <scope>NUCLEOTIDE SEQUENCE [LARGE SCALE GENOMIC DNA]</scope>
    <source>
        <strain evidence="3">CBS538.71</strain>
    </source>
</reference>
<dbReference type="EMBL" id="PNEN01001792">
    <property type="protein sequence ID" value="PPJ50119.1"/>
    <property type="molecule type" value="Genomic_DNA"/>
</dbReference>
<dbReference type="STRING" id="357750.A0A2S6BRM3"/>
<keyword evidence="1" id="KW-0812">Transmembrane</keyword>
<protein>
    <submittedName>
        <fullName evidence="2">Uncharacterized protein</fullName>
    </submittedName>
</protein>
<gene>
    <name evidence="2" type="ORF">CBER1_04859</name>
</gene>
<keyword evidence="1" id="KW-1133">Transmembrane helix</keyword>
<feature type="transmembrane region" description="Helical" evidence="1">
    <location>
        <begin position="185"/>
        <end position="209"/>
    </location>
</feature>
<dbReference type="GO" id="GO:0004113">
    <property type="term" value="F:2',3'-cyclic-nucleotide 3'-phosphodiesterase activity"/>
    <property type="evidence" value="ECO:0007669"/>
    <property type="project" value="TreeGrafter"/>
</dbReference>
<dbReference type="Pfam" id="PF07823">
    <property type="entry name" value="CPDase"/>
    <property type="match status" value="1"/>
</dbReference>
<dbReference type="PANTHER" id="PTHR28141">
    <property type="entry name" value="2',3'-CYCLIC-NUCLEOTIDE 3'-PHOSPHODIESTERASE"/>
    <property type="match status" value="1"/>
</dbReference>
<proteinExistence type="predicted"/>
<dbReference type="InterPro" id="IPR009097">
    <property type="entry name" value="Cyclic_Pdiesterase"/>
</dbReference>
<comment type="caution">
    <text evidence="2">The sequence shown here is derived from an EMBL/GenBank/DDBJ whole genome shotgun (WGS) entry which is preliminary data.</text>
</comment>
<accession>A0A2S6BRM3</accession>
<evidence type="ECO:0000256" key="1">
    <source>
        <dbReference type="SAM" id="Phobius"/>
    </source>
</evidence>
<keyword evidence="1" id="KW-0472">Membrane</keyword>
<sequence length="240" mass="26478">MTNCLTSGVNTTINTTIETLLNSKPEIQASDFAKMTYSIWLIMTKGNPFDKTAQELISDTLPNLLLSPDQVEDFQPHVTVTPGFELSEGKSAQELLDSLDFSEYKSQHNEVVLELDELQAEDPFFRKLNIAVKDKSNLAKFASQCRDAVGASEPEGGYRPHMSLMYADLPTKDVKNKLALIQMKLGFAIGDIFACCGGALCIGGSMVVVDTSGPVKGWKDSIVAERKTDFVQWRMSRDLV</sequence>